<dbReference type="GO" id="GO:0046487">
    <property type="term" value="P:glyoxylate metabolic process"/>
    <property type="evidence" value="ECO:0007669"/>
    <property type="project" value="TreeGrafter"/>
</dbReference>
<comment type="caution">
    <text evidence="2">The sequence shown here is derived from an EMBL/GenBank/DDBJ whole genome shotgun (WGS) entry which is preliminary data.</text>
</comment>
<keyword evidence="3" id="KW-1185">Reference proteome</keyword>
<dbReference type="EMBL" id="BMQK01000002">
    <property type="protein sequence ID" value="GGQ46482.1"/>
    <property type="molecule type" value="Genomic_DNA"/>
</dbReference>
<dbReference type="PANTHER" id="PTHR43489">
    <property type="entry name" value="ISOMERASE"/>
    <property type="match status" value="1"/>
</dbReference>
<feature type="region of interest" description="Disordered" evidence="1">
    <location>
        <begin position="118"/>
        <end position="149"/>
    </location>
</feature>
<name>A0A918EQX2_9ACTN</name>
<evidence type="ECO:0000313" key="3">
    <source>
        <dbReference type="Proteomes" id="UP000620156"/>
    </source>
</evidence>
<dbReference type="SUPFAM" id="SSF51658">
    <property type="entry name" value="Xylose isomerase-like"/>
    <property type="match status" value="1"/>
</dbReference>
<dbReference type="InterPro" id="IPR036237">
    <property type="entry name" value="Xyl_isomerase-like_sf"/>
</dbReference>
<evidence type="ECO:0000256" key="1">
    <source>
        <dbReference type="SAM" id="MobiDB-lite"/>
    </source>
</evidence>
<dbReference type="Gene3D" id="3.20.20.150">
    <property type="entry name" value="Divalent-metal-dependent TIM barrel enzymes"/>
    <property type="match status" value="1"/>
</dbReference>
<protein>
    <recommendedName>
        <fullName evidence="4">Xylose isomerase-like TIM barrel domain-containing protein</fullName>
    </recommendedName>
</protein>
<evidence type="ECO:0000313" key="2">
    <source>
        <dbReference type="EMBL" id="GGQ46482.1"/>
    </source>
</evidence>
<dbReference type="GO" id="GO:0008903">
    <property type="term" value="F:hydroxypyruvate isomerase activity"/>
    <property type="evidence" value="ECO:0007669"/>
    <property type="project" value="TreeGrafter"/>
</dbReference>
<reference evidence="2" key="2">
    <citation type="submission" date="2020-09" db="EMBL/GenBank/DDBJ databases">
        <authorList>
            <person name="Sun Q."/>
            <person name="Ohkuma M."/>
        </authorList>
    </citation>
    <scope>NUCLEOTIDE SEQUENCE</scope>
    <source>
        <strain evidence="2">JCM 3131</strain>
    </source>
</reference>
<dbReference type="AlphaFoldDB" id="A0A918EQX2"/>
<dbReference type="PANTHER" id="PTHR43489:SF6">
    <property type="entry name" value="HYDROXYPYRUVATE ISOMERASE-RELATED"/>
    <property type="match status" value="1"/>
</dbReference>
<evidence type="ECO:0008006" key="4">
    <source>
        <dbReference type="Google" id="ProtNLM"/>
    </source>
</evidence>
<accession>A0A918EQX2</accession>
<feature type="compositionally biased region" description="Basic and acidic residues" evidence="1">
    <location>
        <begin position="9"/>
        <end position="18"/>
    </location>
</feature>
<reference evidence="2" key="1">
    <citation type="journal article" date="2014" name="Int. J. Syst. Evol. Microbiol.">
        <title>Complete genome sequence of Corynebacterium casei LMG S-19264T (=DSM 44701T), isolated from a smear-ripened cheese.</title>
        <authorList>
            <consortium name="US DOE Joint Genome Institute (JGI-PGF)"/>
            <person name="Walter F."/>
            <person name="Albersmeier A."/>
            <person name="Kalinowski J."/>
            <person name="Ruckert C."/>
        </authorList>
    </citation>
    <scope>NUCLEOTIDE SEQUENCE</scope>
    <source>
        <strain evidence="2">JCM 3131</strain>
    </source>
</reference>
<dbReference type="Proteomes" id="UP000620156">
    <property type="component" value="Unassembled WGS sequence"/>
</dbReference>
<organism evidence="2 3">
    <name type="scientific">Streptomyces ruber</name>
    <dbReference type="NCBI Taxonomy" id="83378"/>
    <lineage>
        <taxon>Bacteria</taxon>
        <taxon>Bacillati</taxon>
        <taxon>Actinomycetota</taxon>
        <taxon>Actinomycetes</taxon>
        <taxon>Kitasatosporales</taxon>
        <taxon>Streptomycetaceae</taxon>
        <taxon>Streptomyces</taxon>
    </lineage>
</organism>
<sequence length="149" mass="15831">MVAPGRLPRPPERSRLDAVRTAGQDAPALENPALAARAADRIGAVLLVETLHRTESPRYPLVTAEAGVAVVDRGDEATGLGDARFLMDLCHLAVNGEDLPRVIDRYTANTGHVRIADDPARGAPGTGTLPLRTGAEAFDRLPREARAAR</sequence>
<dbReference type="InterPro" id="IPR050417">
    <property type="entry name" value="Sugar_Epim/Isomerase"/>
</dbReference>
<proteinExistence type="predicted"/>
<gene>
    <name evidence="2" type="ORF">GCM10010145_14030</name>
</gene>
<feature type="region of interest" description="Disordered" evidence="1">
    <location>
        <begin position="1"/>
        <end position="25"/>
    </location>
</feature>
<feature type="compositionally biased region" description="Basic and acidic residues" evidence="1">
    <location>
        <begin position="137"/>
        <end position="149"/>
    </location>
</feature>